<comment type="caution">
    <text evidence="1">The sequence shown here is derived from an EMBL/GenBank/DDBJ whole genome shotgun (WGS) entry which is preliminary data.</text>
</comment>
<name>A0AAE0ZS47_9GAST</name>
<dbReference type="AlphaFoldDB" id="A0AAE0ZS47"/>
<reference evidence="1" key="1">
    <citation type="journal article" date="2023" name="G3 (Bethesda)">
        <title>A reference genome for the long-term kleptoplast-retaining sea slug Elysia crispata morphotype clarki.</title>
        <authorList>
            <person name="Eastman K.E."/>
            <person name="Pendleton A.L."/>
            <person name="Shaikh M.A."/>
            <person name="Suttiyut T."/>
            <person name="Ogas R."/>
            <person name="Tomko P."/>
            <person name="Gavelis G."/>
            <person name="Widhalm J.R."/>
            <person name="Wisecaver J.H."/>
        </authorList>
    </citation>
    <scope>NUCLEOTIDE SEQUENCE</scope>
    <source>
        <strain evidence="1">ECLA1</strain>
    </source>
</reference>
<gene>
    <name evidence="1" type="ORF">RRG08_035024</name>
</gene>
<protein>
    <submittedName>
        <fullName evidence="1">Uncharacterized protein</fullName>
    </submittedName>
</protein>
<accession>A0AAE0ZS47</accession>
<dbReference type="Proteomes" id="UP001283361">
    <property type="component" value="Unassembled WGS sequence"/>
</dbReference>
<proteinExistence type="predicted"/>
<evidence type="ECO:0000313" key="1">
    <source>
        <dbReference type="EMBL" id="KAK3774594.1"/>
    </source>
</evidence>
<organism evidence="1 2">
    <name type="scientific">Elysia crispata</name>
    <name type="common">lettuce slug</name>
    <dbReference type="NCBI Taxonomy" id="231223"/>
    <lineage>
        <taxon>Eukaryota</taxon>
        <taxon>Metazoa</taxon>
        <taxon>Spiralia</taxon>
        <taxon>Lophotrochozoa</taxon>
        <taxon>Mollusca</taxon>
        <taxon>Gastropoda</taxon>
        <taxon>Heterobranchia</taxon>
        <taxon>Euthyneura</taxon>
        <taxon>Panpulmonata</taxon>
        <taxon>Sacoglossa</taxon>
        <taxon>Placobranchoidea</taxon>
        <taxon>Plakobranchidae</taxon>
        <taxon>Elysia</taxon>
    </lineage>
</organism>
<sequence>MTSSLALSETLQSAYSCSVSNVPDSRGHGVRQPWLTRVLAWPENWVQIGYTEPTDHLMNFRAPAIKVCFYILHKMIAAHAPEHSRLMVLAESLSSENLAEDGINNHFHVCQSHQFLDTSRPLTAYLIITGPDPLRRLGCNLMRLSMRQLGLRMKTPLSRKGRQRRAINSVLYQVSPFINQKTPVAISLMQTDPVSLISHTPRALLLCQIRSGLPWLQQHDQSHVYV</sequence>
<keyword evidence="2" id="KW-1185">Reference proteome</keyword>
<dbReference type="EMBL" id="JAWDGP010003399">
    <property type="protein sequence ID" value="KAK3774594.1"/>
    <property type="molecule type" value="Genomic_DNA"/>
</dbReference>
<evidence type="ECO:0000313" key="2">
    <source>
        <dbReference type="Proteomes" id="UP001283361"/>
    </source>
</evidence>